<reference evidence="2 3" key="1">
    <citation type="journal article" date="2012" name="J. Bacteriol.">
        <title>Draft genome sequence of the cyanide-utilizing bacterium Pseudomonas fluorescens strain NCIMB 11764.</title>
        <authorList>
            <person name="Vilo C.A."/>
            <person name="Benedik M.J."/>
            <person name="Kunz D.A."/>
            <person name="Dong Q."/>
        </authorList>
    </citation>
    <scope>NUCLEOTIDE SEQUENCE [LARGE SCALE GENOMIC DNA]</scope>
    <source>
        <strain evidence="2 3">NCIMB 11764</strain>
    </source>
</reference>
<name>A0A0K1QNQ6_PSEFL</name>
<feature type="region of interest" description="Disordered" evidence="1">
    <location>
        <begin position="1"/>
        <end position="32"/>
    </location>
</feature>
<evidence type="ECO:0000256" key="1">
    <source>
        <dbReference type="SAM" id="MobiDB-lite"/>
    </source>
</evidence>
<gene>
    <name evidence="2" type="ORF">B723_13325</name>
</gene>
<dbReference type="AlphaFoldDB" id="A0A0K1QNQ6"/>
<dbReference type="EMBL" id="CP010945">
    <property type="protein sequence ID" value="AKV07343.1"/>
    <property type="molecule type" value="Genomic_DNA"/>
</dbReference>
<dbReference type="RefSeq" id="WP_017337081.1">
    <property type="nucleotide sequence ID" value="NZ_CP010945.1"/>
</dbReference>
<proteinExistence type="predicted"/>
<accession>A0A0K1QNQ6</accession>
<organism evidence="2 3">
    <name type="scientific">Pseudomonas fluorescens NCIMB 11764</name>
    <dbReference type="NCBI Taxonomy" id="1221522"/>
    <lineage>
        <taxon>Bacteria</taxon>
        <taxon>Pseudomonadati</taxon>
        <taxon>Pseudomonadota</taxon>
        <taxon>Gammaproteobacteria</taxon>
        <taxon>Pseudomonadales</taxon>
        <taxon>Pseudomonadaceae</taxon>
        <taxon>Pseudomonas</taxon>
    </lineage>
</organism>
<sequence length="84" mass="9738">MVNLKNLARRKARQSMHNSEDARVIETAPSQEPKAGRIAWVKAKAVTLLKWIARIRLCIWLWEKAVEGWDFVETVVIPFIENLP</sequence>
<dbReference type="Proteomes" id="UP000017175">
    <property type="component" value="Chromosome"/>
</dbReference>
<evidence type="ECO:0000313" key="3">
    <source>
        <dbReference type="Proteomes" id="UP000017175"/>
    </source>
</evidence>
<protein>
    <submittedName>
        <fullName evidence="2">Uncharacterized protein</fullName>
    </submittedName>
</protein>
<evidence type="ECO:0000313" key="2">
    <source>
        <dbReference type="EMBL" id="AKV07343.1"/>
    </source>
</evidence>